<dbReference type="PANTHER" id="PTHR23131:SF4">
    <property type="entry name" value="METALLO-BETA-LACTAMASE SUPERFAMILY POTEIN"/>
    <property type="match status" value="1"/>
</dbReference>
<dbReference type="SMART" id="SM00849">
    <property type="entry name" value="Lactamase_B"/>
    <property type="match status" value="1"/>
</dbReference>
<evidence type="ECO:0000313" key="3">
    <source>
        <dbReference type="Proteomes" id="UP001597296"/>
    </source>
</evidence>
<dbReference type="Gene3D" id="3.60.15.10">
    <property type="entry name" value="Ribonuclease Z/Hydroxyacylglutathione hydrolase-like"/>
    <property type="match status" value="1"/>
</dbReference>
<dbReference type="PANTHER" id="PTHR23131">
    <property type="entry name" value="ENDORIBONUCLEASE LACTB2"/>
    <property type="match status" value="1"/>
</dbReference>
<reference evidence="3" key="1">
    <citation type="journal article" date="2019" name="Int. J. Syst. Evol. Microbiol.">
        <title>The Global Catalogue of Microorganisms (GCM) 10K type strain sequencing project: providing services to taxonomists for standard genome sequencing and annotation.</title>
        <authorList>
            <consortium name="The Broad Institute Genomics Platform"/>
            <consortium name="The Broad Institute Genome Sequencing Center for Infectious Disease"/>
            <person name="Wu L."/>
            <person name="Ma J."/>
        </authorList>
    </citation>
    <scope>NUCLEOTIDE SEQUENCE [LARGE SCALE GENOMIC DNA]</scope>
    <source>
        <strain evidence="3">KCTC 15012</strain>
    </source>
</reference>
<dbReference type="Pfam" id="PF00753">
    <property type="entry name" value="Lactamase_B"/>
    <property type="match status" value="1"/>
</dbReference>
<protein>
    <submittedName>
        <fullName evidence="2">MBL fold metallo-hydrolase</fullName>
    </submittedName>
</protein>
<dbReference type="InterPro" id="IPR036388">
    <property type="entry name" value="WH-like_DNA-bd_sf"/>
</dbReference>
<dbReference type="RefSeq" id="WP_377316007.1">
    <property type="nucleotide sequence ID" value="NZ_JBHUIY010000017.1"/>
</dbReference>
<dbReference type="Pfam" id="PF21221">
    <property type="entry name" value="B_lactamase-like_C"/>
    <property type="match status" value="1"/>
</dbReference>
<dbReference type="SUPFAM" id="SSF56281">
    <property type="entry name" value="Metallo-hydrolase/oxidoreductase"/>
    <property type="match status" value="1"/>
</dbReference>
<dbReference type="InterPro" id="IPR048933">
    <property type="entry name" value="B_lactamase-like_C"/>
</dbReference>
<gene>
    <name evidence="2" type="ORF">ACFSNB_09850</name>
</gene>
<keyword evidence="3" id="KW-1185">Reference proteome</keyword>
<accession>A0ABW5C9Y9</accession>
<dbReference type="InterPro" id="IPR036866">
    <property type="entry name" value="RibonucZ/Hydroxyglut_hydro"/>
</dbReference>
<evidence type="ECO:0000313" key="2">
    <source>
        <dbReference type="EMBL" id="MFD2234109.1"/>
    </source>
</evidence>
<comment type="caution">
    <text evidence="2">The sequence shown here is derived from an EMBL/GenBank/DDBJ whole genome shotgun (WGS) entry which is preliminary data.</text>
</comment>
<evidence type="ECO:0000259" key="1">
    <source>
        <dbReference type="SMART" id="SM00849"/>
    </source>
</evidence>
<sequence length="345" mass="37984">MKFSPLTYPFELPPEPGRLIEVAPGISWFQMPLPFALDHINLWALDDDDGGLTLIDCGVADAVTRQLWTALLAGPLAGRPVRRLIATHFHPDHIGLAGWLAERLSVELTATLGEWLFARMLWLEDSPAYYTNQTEFYRRLGLDPATCATISRRGNSYRPRIDPIPVRFLGVEDGAVLRIGGRDWRAIVTAGHSPAHLSLHCPEAGVLISGDQVLPRISPIVGVWPQQPDENPLAPFLAALTRLEALPEETLVLPSHGLPFHGLHPRLADLAAHHGERLDRTRAALDRPATTAEVMRTLFPRAMDPSQIVFAVGETLAHLAYLVERGEVHRESAAGGVWRFSRGGA</sequence>
<dbReference type="Gene3D" id="1.10.10.10">
    <property type="entry name" value="Winged helix-like DNA-binding domain superfamily/Winged helix DNA-binding domain"/>
    <property type="match status" value="1"/>
</dbReference>
<dbReference type="InterPro" id="IPR001279">
    <property type="entry name" value="Metallo-B-lactamas"/>
</dbReference>
<name>A0ABW5C9Y9_9PROT</name>
<dbReference type="EMBL" id="JBHUIY010000017">
    <property type="protein sequence ID" value="MFD2234109.1"/>
    <property type="molecule type" value="Genomic_DNA"/>
</dbReference>
<organism evidence="2 3">
    <name type="scientific">Phaeospirillum tilakii</name>
    <dbReference type="NCBI Taxonomy" id="741673"/>
    <lineage>
        <taxon>Bacteria</taxon>
        <taxon>Pseudomonadati</taxon>
        <taxon>Pseudomonadota</taxon>
        <taxon>Alphaproteobacteria</taxon>
        <taxon>Rhodospirillales</taxon>
        <taxon>Rhodospirillaceae</taxon>
        <taxon>Phaeospirillum</taxon>
    </lineage>
</organism>
<feature type="domain" description="Metallo-beta-lactamase" evidence="1">
    <location>
        <begin position="39"/>
        <end position="256"/>
    </location>
</feature>
<proteinExistence type="predicted"/>
<dbReference type="Proteomes" id="UP001597296">
    <property type="component" value="Unassembled WGS sequence"/>
</dbReference>
<dbReference type="InterPro" id="IPR050662">
    <property type="entry name" value="Sec-metab_biosynth-thioest"/>
</dbReference>